<organism evidence="6 7">
    <name type="scientific">Vreelandella songnenensis</name>
    <dbReference type="NCBI Taxonomy" id="1176243"/>
    <lineage>
        <taxon>Bacteria</taxon>
        <taxon>Pseudomonadati</taxon>
        <taxon>Pseudomonadota</taxon>
        <taxon>Gammaproteobacteria</taxon>
        <taxon>Oceanospirillales</taxon>
        <taxon>Halomonadaceae</taxon>
        <taxon>Vreelandella</taxon>
    </lineage>
</organism>
<evidence type="ECO:0000256" key="3">
    <source>
        <dbReference type="ARBA" id="ARBA00023159"/>
    </source>
</evidence>
<dbReference type="Pfam" id="PF02311">
    <property type="entry name" value="AraC_binding"/>
    <property type="match status" value="1"/>
</dbReference>
<dbReference type="RefSeq" id="WP_106375414.1">
    <property type="nucleotide sequence ID" value="NZ_PVTK01000007.1"/>
</dbReference>
<dbReference type="SUPFAM" id="SSF51215">
    <property type="entry name" value="Regulatory protein AraC"/>
    <property type="match status" value="1"/>
</dbReference>
<name>A0A2T0V1G2_9GAMM</name>
<dbReference type="InterPro" id="IPR014710">
    <property type="entry name" value="RmlC-like_jellyroll"/>
</dbReference>
<dbReference type="InterPro" id="IPR003313">
    <property type="entry name" value="AraC-bd"/>
</dbReference>
<protein>
    <submittedName>
        <fullName evidence="6">AraC-like DNA-binding protein</fullName>
    </submittedName>
</protein>
<keyword evidence="1" id="KW-0805">Transcription regulation</keyword>
<dbReference type="InterPro" id="IPR018062">
    <property type="entry name" value="HTH_AraC-typ_CS"/>
</dbReference>
<dbReference type="SUPFAM" id="SSF46689">
    <property type="entry name" value="Homeodomain-like"/>
    <property type="match status" value="2"/>
</dbReference>
<dbReference type="GO" id="GO:0003700">
    <property type="term" value="F:DNA-binding transcription factor activity"/>
    <property type="evidence" value="ECO:0007669"/>
    <property type="project" value="InterPro"/>
</dbReference>
<evidence type="ECO:0000256" key="2">
    <source>
        <dbReference type="ARBA" id="ARBA00023125"/>
    </source>
</evidence>
<accession>A0A2T0V1G2</accession>
<evidence type="ECO:0000256" key="4">
    <source>
        <dbReference type="ARBA" id="ARBA00023163"/>
    </source>
</evidence>
<evidence type="ECO:0000313" key="6">
    <source>
        <dbReference type="EMBL" id="PRY64010.1"/>
    </source>
</evidence>
<evidence type="ECO:0000259" key="5">
    <source>
        <dbReference type="PROSITE" id="PS01124"/>
    </source>
</evidence>
<dbReference type="Gene3D" id="2.60.120.10">
    <property type="entry name" value="Jelly Rolls"/>
    <property type="match status" value="1"/>
</dbReference>
<dbReference type="PROSITE" id="PS01124">
    <property type="entry name" value="HTH_ARAC_FAMILY_2"/>
    <property type="match status" value="1"/>
</dbReference>
<dbReference type="Proteomes" id="UP000237647">
    <property type="component" value="Unassembled WGS sequence"/>
</dbReference>
<keyword evidence="4" id="KW-0804">Transcription</keyword>
<dbReference type="InterPro" id="IPR009057">
    <property type="entry name" value="Homeodomain-like_sf"/>
</dbReference>
<dbReference type="SMART" id="SM00342">
    <property type="entry name" value="HTH_ARAC"/>
    <property type="match status" value="1"/>
</dbReference>
<dbReference type="PANTHER" id="PTHR46796:SF2">
    <property type="entry name" value="TRANSCRIPTIONAL REGULATORY PROTEIN"/>
    <property type="match status" value="1"/>
</dbReference>
<proteinExistence type="predicted"/>
<evidence type="ECO:0000313" key="7">
    <source>
        <dbReference type="Proteomes" id="UP000237647"/>
    </source>
</evidence>
<dbReference type="PROSITE" id="PS00041">
    <property type="entry name" value="HTH_ARAC_FAMILY_1"/>
    <property type="match status" value="1"/>
</dbReference>
<dbReference type="InterPro" id="IPR050204">
    <property type="entry name" value="AraC_XylS_family_regulators"/>
</dbReference>
<dbReference type="InterPro" id="IPR037923">
    <property type="entry name" value="HTH-like"/>
</dbReference>
<dbReference type="Pfam" id="PF12833">
    <property type="entry name" value="HTH_18"/>
    <property type="match status" value="1"/>
</dbReference>
<dbReference type="OrthoDB" id="9809338at2"/>
<dbReference type="EMBL" id="PVTK01000007">
    <property type="protein sequence ID" value="PRY64010.1"/>
    <property type="molecule type" value="Genomic_DNA"/>
</dbReference>
<reference evidence="6 7" key="1">
    <citation type="submission" date="2018-03" db="EMBL/GenBank/DDBJ databases">
        <title>Genomic Encyclopedia of Type Strains, Phase III (KMG-III): the genomes of soil and plant-associated and newly described type strains.</title>
        <authorList>
            <person name="Whitman W."/>
        </authorList>
    </citation>
    <scope>NUCLEOTIDE SEQUENCE [LARGE SCALE GENOMIC DNA]</scope>
    <source>
        <strain evidence="6 7">CGMCC 1.12152</strain>
    </source>
</reference>
<keyword evidence="3" id="KW-0010">Activator</keyword>
<comment type="caution">
    <text evidence="6">The sequence shown here is derived from an EMBL/GenBank/DDBJ whole genome shotgun (WGS) entry which is preliminary data.</text>
</comment>
<keyword evidence="2 6" id="KW-0238">DNA-binding</keyword>
<gene>
    <name evidence="6" type="ORF">B0H98_107155</name>
</gene>
<dbReference type="PANTHER" id="PTHR46796">
    <property type="entry name" value="HTH-TYPE TRANSCRIPTIONAL ACTIVATOR RHAS-RELATED"/>
    <property type="match status" value="1"/>
</dbReference>
<dbReference type="Gene3D" id="1.10.10.60">
    <property type="entry name" value="Homeodomain-like"/>
    <property type="match status" value="2"/>
</dbReference>
<dbReference type="InterPro" id="IPR018060">
    <property type="entry name" value="HTH_AraC"/>
</dbReference>
<evidence type="ECO:0000256" key="1">
    <source>
        <dbReference type="ARBA" id="ARBA00023015"/>
    </source>
</evidence>
<dbReference type="GO" id="GO:0043565">
    <property type="term" value="F:sequence-specific DNA binding"/>
    <property type="evidence" value="ECO:0007669"/>
    <property type="project" value="InterPro"/>
</dbReference>
<feature type="domain" description="HTH araC/xylS-type" evidence="5">
    <location>
        <begin position="175"/>
        <end position="271"/>
    </location>
</feature>
<sequence>MSSLCSPLFWRDPRMPHVELRVIHDAREICYAPHSHEHWSLGAVTAGRSTFQYGEATYSIRAGDLVLMNPHWVHACNPVSGEAWAYLMLYVDTPWLTELRFKAGLLSSPDWLDFTTAVVSEPRLYANYQHMAACLLSQQSTAEKQATLVNYLLEVMHALEPASDSETRRIPEGLQAVADYLNTHAGCDISLEQLCRFSGYSTGHLIRAFKQHYGLTPHAYLINRRVQLGQHELKQGKTIAAAALDAGFNDQPHFQRTFKRLVAATPNQYRQ</sequence>
<dbReference type="AlphaFoldDB" id="A0A2T0V1G2"/>
<keyword evidence="7" id="KW-1185">Reference proteome</keyword>